<evidence type="ECO:0000256" key="3">
    <source>
        <dbReference type="ARBA" id="ARBA00022475"/>
    </source>
</evidence>
<feature type="domain" description="ABC transporter" evidence="6">
    <location>
        <begin position="26"/>
        <end position="254"/>
    </location>
</feature>
<keyword evidence="2" id="KW-0813">Transport</keyword>
<dbReference type="Pfam" id="PF00005">
    <property type="entry name" value="ABC_tran"/>
    <property type="match status" value="1"/>
</dbReference>
<dbReference type="SUPFAM" id="SSF52540">
    <property type="entry name" value="P-loop containing nucleoside triphosphate hydrolases"/>
    <property type="match status" value="1"/>
</dbReference>
<dbReference type="HOGENOM" id="CLU_000604_1_11_4"/>
<evidence type="ECO:0000256" key="5">
    <source>
        <dbReference type="ARBA" id="ARBA00022840"/>
    </source>
</evidence>
<keyword evidence="5" id="KW-0067">ATP-binding</keyword>
<evidence type="ECO:0000313" key="7">
    <source>
        <dbReference type="EMBL" id="EGK07937.1"/>
    </source>
</evidence>
<dbReference type="SMART" id="SM00382">
    <property type="entry name" value="AAA"/>
    <property type="match status" value="1"/>
</dbReference>
<dbReference type="GO" id="GO:0016887">
    <property type="term" value="F:ATP hydrolysis activity"/>
    <property type="evidence" value="ECO:0007669"/>
    <property type="project" value="InterPro"/>
</dbReference>
<organism evidence="7 8">
    <name type="scientific">Kingella kingae ATCC 23330</name>
    <dbReference type="NCBI Taxonomy" id="887327"/>
    <lineage>
        <taxon>Bacteria</taxon>
        <taxon>Pseudomonadati</taxon>
        <taxon>Pseudomonadota</taxon>
        <taxon>Betaproteobacteria</taxon>
        <taxon>Neisseriales</taxon>
        <taxon>Neisseriaceae</taxon>
        <taxon>Kingella</taxon>
    </lineage>
</organism>
<evidence type="ECO:0000259" key="6">
    <source>
        <dbReference type="PROSITE" id="PS50893"/>
    </source>
</evidence>
<dbReference type="Gene3D" id="3.40.50.300">
    <property type="entry name" value="P-loop containing nucleotide triphosphate hydrolases"/>
    <property type="match status" value="1"/>
</dbReference>
<evidence type="ECO:0000256" key="2">
    <source>
        <dbReference type="ARBA" id="ARBA00022448"/>
    </source>
</evidence>
<comment type="caution">
    <text evidence="7">The sequence shown here is derived from an EMBL/GenBank/DDBJ whole genome shotgun (WGS) entry which is preliminary data.</text>
</comment>
<dbReference type="Proteomes" id="UP000004207">
    <property type="component" value="Unassembled WGS sequence"/>
</dbReference>
<accession>F5S8W1</accession>
<dbReference type="InterPro" id="IPR003439">
    <property type="entry name" value="ABC_transporter-like_ATP-bd"/>
</dbReference>
<sequence length="264" mass="29250">MGGCQPQRLIPARNPNTNRGAIIMNIVIDNLTVSYQSRPAVHHVDMTFPSGCMYAIFGPNGAGKSTLLKAIMGLLRCSTGAVHWQNLQRKDLAYLPQQSDVDRSQPMTVFELAAMGLWYEIGFFGCISSSQRQRVQAALNRVEMGEFAERGIGELSNGQFQRVLLARMLVQNAPFLLLDEPFNAVDAKTTYALLEILRQENQQGKAIIAVLHDYEQVRAYFPNTLLIAREKVASGKTEDVLCDELLLKANALAQSAEDDAWCAT</sequence>
<dbReference type="InterPro" id="IPR050153">
    <property type="entry name" value="Metal_Ion_Import_ABC"/>
</dbReference>
<dbReference type="InterPro" id="IPR003593">
    <property type="entry name" value="AAA+_ATPase"/>
</dbReference>
<comment type="similarity">
    <text evidence="1">Belongs to the ABC transporter superfamily.</text>
</comment>
<keyword evidence="8" id="KW-1185">Reference proteome</keyword>
<proteinExistence type="inferred from homology"/>
<evidence type="ECO:0000256" key="1">
    <source>
        <dbReference type="ARBA" id="ARBA00005417"/>
    </source>
</evidence>
<dbReference type="PROSITE" id="PS50893">
    <property type="entry name" value="ABC_TRANSPORTER_2"/>
    <property type="match status" value="1"/>
</dbReference>
<dbReference type="GO" id="GO:0005524">
    <property type="term" value="F:ATP binding"/>
    <property type="evidence" value="ECO:0007669"/>
    <property type="project" value="UniProtKB-KW"/>
</dbReference>
<dbReference type="InterPro" id="IPR027417">
    <property type="entry name" value="P-loop_NTPase"/>
</dbReference>
<dbReference type="STRING" id="504.KKKWG1_0064"/>
<keyword evidence="3" id="KW-1003">Cell membrane</keyword>
<dbReference type="CDD" id="cd03235">
    <property type="entry name" value="ABC_Metallic_Cations"/>
    <property type="match status" value="1"/>
</dbReference>
<dbReference type="PANTHER" id="PTHR42734:SF5">
    <property type="entry name" value="IRON TRANSPORT SYSTEM ATP-BINDING PROTEIN HI_0361-RELATED"/>
    <property type="match status" value="1"/>
</dbReference>
<reference evidence="7 8" key="1">
    <citation type="submission" date="2011-04" db="EMBL/GenBank/DDBJ databases">
        <authorList>
            <person name="Muzny D."/>
            <person name="Qin X."/>
            <person name="Deng J."/>
            <person name="Jiang H."/>
            <person name="Liu Y."/>
            <person name="Qu J."/>
            <person name="Song X.-Z."/>
            <person name="Zhang L."/>
            <person name="Thornton R."/>
            <person name="Coyle M."/>
            <person name="Francisco L."/>
            <person name="Jackson L."/>
            <person name="Javaid M."/>
            <person name="Korchina V."/>
            <person name="Kovar C."/>
            <person name="Mata R."/>
            <person name="Mathew T."/>
            <person name="Ngo R."/>
            <person name="Nguyen L."/>
            <person name="Nguyen N."/>
            <person name="Okwuonu G."/>
            <person name="Ongeri F."/>
            <person name="Pham C."/>
            <person name="Simmons D."/>
            <person name="Wilczek-Boney K."/>
            <person name="Hale W."/>
            <person name="Jakkamsetti A."/>
            <person name="Pham P."/>
            <person name="Ruth R."/>
            <person name="San Lucas F."/>
            <person name="Warren J."/>
            <person name="Zhang J."/>
            <person name="Zhao Z."/>
            <person name="Zhou C."/>
            <person name="Zhu D."/>
            <person name="Lee S."/>
            <person name="Bess C."/>
            <person name="Blankenburg K."/>
            <person name="Forbes L."/>
            <person name="Fu Q."/>
            <person name="Gubbala S."/>
            <person name="Hirani K."/>
            <person name="Jayaseelan J.C."/>
            <person name="Lara F."/>
            <person name="Munidasa M."/>
            <person name="Palculict T."/>
            <person name="Patil S."/>
            <person name="Pu L.-L."/>
            <person name="Saada N."/>
            <person name="Tang L."/>
            <person name="Weissenberger G."/>
            <person name="Zhu Y."/>
            <person name="Hemphill L."/>
            <person name="Shang Y."/>
            <person name="Youmans B."/>
            <person name="Ayvaz T."/>
            <person name="Ross M."/>
            <person name="Santibanez J."/>
            <person name="Aqrawi P."/>
            <person name="Gross S."/>
            <person name="Joshi V."/>
            <person name="Fowler G."/>
            <person name="Nazareth L."/>
            <person name="Reid J."/>
            <person name="Worley K."/>
            <person name="Petrosino J."/>
            <person name="Highlander S."/>
            <person name="Gibbs R."/>
        </authorList>
    </citation>
    <scope>NUCLEOTIDE SEQUENCE [LARGE SCALE GENOMIC DNA]</scope>
    <source>
        <strain evidence="7 8">ATCC 23330</strain>
    </source>
</reference>
<dbReference type="AlphaFoldDB" id="F5S8W1"/>
<dbReference type="eggNOG" id="COG1121">
    <property type="taxonomic scope" value="Bacteria"/>
</dbReference>
<name>F5S8W1_KINKI</name>
<dbReference type="EC" id="3.6.3.34" evidence="7"/>
<evidence type="ECO:0000313" key="8">
    <source>
        <dbReference type="Proteomes" id="UP000004207"/>
    </source>
</evidence>
<dbReference type="PANTHER" id="PTHR42734">
    <property type="entry name" value="METAL TRANSPORT SYSTEM ATP-BINDING PROTEIN TM_0124-RELATED"/>
    <property type="match status" value="1"/>
</dbReference>
<keyword evidence="7" id="KW-0378">Hydrolase</keyword>
<protein>
    <submittedName>
        <fullName evidence="7">Iron ABC superfamily ATP binding cassette transporter, ABC protein</fullName>
        <ecNumber evidence="7">3.6.3.34</ecNumber>
    </submittedName>
</protein>
<keyword evidence="3" id="KW-0472">Membrane</keyword>
<keyword evidence="4" id="KW-0547">Nucleotide-binding</keyword>
<gene>
    <name evidence="7" type="primary">sitB</name>
    <name evidence="7" type="ORF">HMPREF0476_1644</name>
</gene>
<evidence type="ECO:0000256" key="4">
    <source>
        <dbReference type="ARBA" id="ARBA00022741"/>
    </source>
</evidence>
<dbReference type="EMBL" id="AFHS01000052">
    <property type="protein sequence ID" value="EGK07937.1"/>
    <property type="molecule type" value="Genomic_DNA"/>
</dbReference>